<organism evidence="1 2">
    <name type="scientific">Lichenibacterium ramalinae</name>
    <dbReference type="NCBI Taxonomy" id="2316527"/>
    <lineage>
        <taxon>Bacteria</taxon>
        <taxon>Pseudomonadati</taxon>
        <taxon>Pseudomonadota</taxon>
        <taxon>Alphaproteobacteria</taxon>
        <taxon>Hyphomicrobiales</taxon>
        <taxon>Lichenihabitantaceae</taxon>
        <taxon>Lichenibacterium</taxon>
    </lineage>
</organism>
<keyword evidence="2" id="KW-1185">Reference proteome</keyword>
<evidence type="ECO:0000313" key="1">
    <source>
        <dbReference type="EMBL" id="RYB03239.1"/>
    </source>
</evidence>
<reference evidence="1 2" key="1">
    <citation type="submission" date="2018-09" db="EMBL/GenBank/DDBJ databases">
        <authorList>
            <person name="Grouzdev D.S."/>
            <person name="Krutkina M.S."/>
        </authorList>
    </citation>
    <scope>NUCLEOTIDE SEQUENCE [LARGE SCALE GENOMIC DNA]</scope>
    <source>
        <strain evidence="1 2">RmlP001</strain>
    </source>
</reference>
<comment type="caution">
    <text evidence="1">The sequence shown here is derived from an EMBL/GenBank/DDBJ whole genome shotgun (WGS) entry which is preliminary data.</text>
</comment>
<sequence>MLGLSSRKIWLPIVYRRVCMREVAPAVVGAAAQVIQREVTRVDTPFHQAADDVEHVAPDLVLSSEVEILAKICGYKRKIDEIDIGFVTQLARCAFYDFFDHGTSQ</sequence>
<dbReference type="RefSeq" id="WP_129220527.1">
    <property type="nucleotide sequence ID" value="NZ_QYBC01000015.1"/>
</dbReference>
<reference evidence="1 2" key="2">
    <citation type="submission" date="2019-02" db="EMBL/GenBank/DDBJ databases">
        <title>'Lichenibacterium ramalinii' gen. nov. sp. nov., 'Lichenibacterium minor' gen. nov. sp. nov.</title>
        <authorList>
            <person name="Pankratov T."/>
        </authorList>
    </citation>
    <scope>NUCLEOTIDE SEQUENCE [LARGE SCALE GENOMIC DNA]</scope>
    <source>
        <strain evidence="1 2">RmlP001</strain>
    </source>
</reference>
<proteinExistence type="predicted"/>
<accession>A0A4Q2RB58</accession>
<dbReference type="EMBL" id="QYBC01000015">
    <property type="protein sequence ID" value="RYB03239.1"/>
    <property type="molecule type" value="Genomic_DNA"/>
</dbReference>
<dbReference type="AlphaFoldDB" id="A0A4Q2RB58"/>
<dbReference type="Proteomes" id="UP000289411">
    <property type="component" value="Unassembled WGS sequence"/>
</dbReference>
<gene>
    <name evidence="1" type="ORF">D3272_17600</name>
</gene>
<evidence type="ECO:0000313" key="2">
    <source>
        <dbReference type="Proteomes" id="UP000289411"/>
    </source>
</evidence>
<name>A0A4Q2RB58_9HYPH</name>
<protein>
    <submittedName>
        <fullName evidence="1">Uncharacterized protein</fullName>
    </submittedName>
</protein>